<comment type="subcellular location">
    <subcellularLocation>
        <location evidence="1">Membrane</location>
        <topology evidence="1">Multi-pass membrane protein</topology>
    </subcellularLocation>
</comment>
<reference evidence="9 10" key="1">
    <citation type="submission" date="2012-12" db="EMBL/GenBank/DDBJ databases">
        <title>The Genome Sequence of Bacillus cereus ISP2954.</title>
        <authorList>
            <consortium name="The Broad Institute Genome Sequencing Platform"/>
            <consortium name="The Broad Institute Genome Sequencing Center for Infectious Disease"/>
            <person name="Feldgarden M."/>
            <person name="Van der Auwera G.A."/>
            <person name="Mahillon J."/>
            <person name="Duprez V."/>
            <person name="Timmery S."/>
            <person name="Mattelet C."/>
            <person name="Dierick K."/>
            <person name="Sun M."/>
            <person name="Yu Z."/>
            <person name="Zhu L."/>
            <person name="Hu X."/>
            <person name="Shank E.B."/>
            <person name="Swiecicka I."/>
            <person name="Hansen B.M."/>
            <person name="Andrup L."/>
            <person name="Walker B."/>
            <person name="Young S.K."/>
            <person name="Zeng Q."/>
            <person name="Gargeya S."/>
            <person name="Fitzgerald M."/>
            <person name="Haas B."/>
            <person name="Abouelleil A."/>
            <person name="Alvarado L."/>
            <person name="Arachchi H.M."/>
            <person name="Berlin A.M."/>
            <person name="Chapman S.B."/>
            <person name="Dewar J."/>
            <person name="Goldberg J."/>
            <person name="Griggs A."/>
            <person name="Gujja S."/>
            <person name="Hansen M."/>
            <person name="Howarth C."/>
            <person name="Imamovic A."/>
            <person name="Larimer J."/>
            <person name="McCowan C."/>
            <person name="Murphy C."/>
            <person name="Neiman D."/>
            <person name="Pearson M."/>
            <person name="Priest M."/>
            <person name="Roberts A."/>
            <person name="Saif S."/>
            <person name="Shea T."/>
            <person name="Sisk P."/>
            <person name="Sykes S."/>
            <person name="Wortman J."/>
            <person name="Nusbaum C."/>
            <person name="Birren B."/>
        </authorList>
    </citation>
    <scope>NUCLEOTIDE SEQUENCE [LARGE SCALE GENOMIC DNA]</scope>
    <source>
        <strain evidence="9 10">ISP2954</strain>
    </source>
</reference>
<evidence type="ECO:0000256" key="8">
    <source>
        <dbReference type="SAM" id="Phobius"/>
    </source>
</evidence>
<evidence type="ECO:0008006" key="11">
    <source>
        <dbReference type="Google" id="ProtNLM"/>
    </source>
</evidence>
<proteinExistence type="inferred from homology"/>
<keyword evidence="3" id="KW-0813">Transport</keyword>
<keyword evidence="4" id="KW-0309">Germination</keyword>
<dbReference type="AlphaFoldDB" id="A0A9W5QE25"/>
<accession>A0A9W5QE25</accession>
<dbReference type="PANTHER" id="PTHR34975:SF2">
    <property type="entry name" value="SPORE GERMINATION PROTEIN A2"/>
    <property type="match status" value="1"/>
</dbReference>
<comment type="similarity">
    <text evidence="2">Belongs to the amino acid-polyamine-organocation (APC) superfamily. Spore germination protein (SGP) (TC 2.A.3.9) family.</text>
</comment>
<evidence type="ECO:0000256" key="7">
    <source>
        <dbReference type="ARBA" id="ARBA00023136"/>
    </source>
</evidence>
<evidence type="ECO:0000256" key="6">
    <source>
        <dbReference type="ARBA" id="ARBA00022989"/>
    </source>
</evidence>
<organism evidence="9 10">
    <name type="scientific">Bacillus cereus ISP2954</name>
    <dbReference type="NCBI Taxonomy" id="1053215"/>
    <lineage>
        <taxon>Bacteria</taxon>
        <taxon>Bacillati</taxon>
        <taxon>Bacillota</taxon>
        <taxon>Bacilli</taxon>
        <taxon>Bacillales</taxon>
        <taxon>Bacillaceae</taxon>
        <taxon>Bacillus</taxon>
        <taxon>Bacillus cereus group</taxon>
    </lineage>
</organism>
<evidence type="ECO:0000256" key="3">
    <source>
        <dbReference type="ARBA" id="ARBA00022448"/>
    </source>
</evidence>
<gene>
    <name evidence="9" type="ORF">IGU_03170</name>
</gene>
<sequence length="54" mass="5957">MTKRVKREISLFQYILTISGVQVGFGVLTLPREVAQGANTDGWMSIIIGSVYVL</sequence>
<protein>
    <recommendedName>
        <fullName evidence="11">Spore germination protein</fullName>
    </recommendedName>
</protein>
<keyword evidence="5 8" id="KW-0812">Transmembrane</keyword>
<keyword evidence="7 8" id="KW-0472">Membrane</keyword>
<keyword evidence="6 8" id="KW-1133">Transmembrane helix</keyword>
<dbReference type="PANTHER" id="PTHR34975">
    <property type="entry name" value="SPORE GERMINATION PROTEIN A2"/>
    <property type="match status" value="1"/>
</dbReference>
<dbReference type="Pfam" id="PF03845">
    <property type="entry name" value="Spore_permease"/>
    <property type="match status" value="1"/>
</dbReference>
<name>A0A9W5QE25_BACCE</name>
<evidence type="ECO:0000256" key="1">
    <source>
        <dbReference type="ARBA" id="ARBA00004141"/>
    </source>
</evidence>
<evidence type="ECO:0000313" key="9">
    <source>
        <dbReference type="EMBL" id="EOP59752.1"/>
    </source>
</evidence>
<comment type="caution">
    <text evidence="9">The sequence shown here is derived from an EMBL/GenBank/DDBJ whole genome shotgun (WGS) entry which is preliminary data.</text>
</comment>
<evidence type="ECO:0000256" key="4">
    <source>
        <dbReference type="ARBA" id="ARBA00022544"/>
    </source>
</evidence>
<dbReference type="Proteomes" id="UP000013989">
    <property type="component" value="Unassembled WGS sequence"/>
</dbReference>
<dbReference type="InterPro" id="IPR004761">
    <property type="entry name" value="Spore_GerAB"/>
</dbReference>
<evidence type="ECO:0000256" key="2">
    <source>
        <dbReference type="ARBA" id="ARBA00007998"/>
    </source>
</evidence>
<dbReference type="GO" id="GO:0009847">
    <property type="term" value="P:spore germination"/>
    <property type="evidence" value="ECO:0007669"/>
    <property type="project" value="InterPro"/>
</dbReference>
<feature type="transmembrane region" description="Helical" evidence="8">
    <location>
        <begin position="12"/>
        <end position="30"/>
    </location>
</feature>
<dbReference type="EMBL" id="AHEJ01000099">
    <property type="protein sequence ID" value="EOP59752.1"/>
    <property type="molecule type" value="Genomic_DNA"/>
</dbReference>
<dbReference type="GO" id="GO:0016020">
    <property type="term" value="C:membrane"/>
    <property type="evidence" value="ECO:0007669"/>
    <property type="project" value="UniProtKB-SubCell"/>
</dbReference>
<evidence type="ECO:0000313" key="10">
    <source>
        <dbReference type="Proteomes" id="UP000013989"/>
    </source>
</evidence>
<evidence type="ECO:0000256" key="5">
    <source>
        <dbReference type="ARBA" id="ARBA00022692"/>
    </source>
</evidence>